<dbReference type="AlphaFoldDB" id="X1MJT7"/>
<dbReference type="EMBL" id="BARV01004741">
    <property type="protein sequence ID" value="GAI06639.1"/>
    <property type="molecule type" value="Genomic_DNA"/>
</dbReference>
<comment type="caution">
    <text evidence="1">The sequence shown here is derived from an EMBL/GenBank/DDBJ whole genome shotgun (WGS) entry which is preliminary data.</text>
</comment>
<accession>X1MJT7</accession>
<proteinExistence type="predicted"/>
<feature type="non-terminal residue" evidence="1">
    <location>
        <position position="44"/>
    </location>
</feature>
<evidence type="ECO:0000313" key="1">
    <source>
        <dbReference type="EMBL" id="GAI06639.1"/>
    </source>
</evidence>
<protein>
    <submittedName>
        <fullName evidence="1">Uncharacterized protein</fullName>
    </submittedName>
</protein>
<reference evidence="1" key="1">
    <citation type="journal article" date="2014" name="Front. Microbiol.">
        <title>High frequency of phylogenetically diverse reductive dehalogenase-homologous genes in deep subseafloor sedimentary metagenomes.</title>
        <authorList>
            <person name="Kawai M."/>
            <person name="Futagami T."/>
            <person name="Toyoda A."/>
            <person name="Takaki Y."/>
            <person name="Nishi S."/>
            <person name="Hori S."/>
            <person name="Arai W."/>
            <person name="Tsubouchi T."/>
            <person name="Morono Y."/>
            <person name="Uchiyama I."/>
            <person name="Ito T."/>
            <person name="Fujiyama A."/>
            <person name="Inagaki F."/>
            <person name="Takami H."/>
        </authorList>
    </citation>
    <scope>NUCLEOTIDE SEQUENCE</scope>
    <source>
        <strain evidence="1">Expedition CK06-06</strain>
    </source>
</reference>
<sequence>MIHGHADYGAGAPGKTIYSMLDVGELAARLGSPVTSDRAGNVMW</sequence>
<gene>
    <name evidence="1" type="ORF">S06H3_10292</name>
</gene>
<name>X1MJT7_9ZZZZ</name>
<organism evidence="1">
    <name type="scientific">marine sediment metagenome</name>
    <dbReference type="NCBI Taxonomy" id="412755"/>
    <lineage>
        <taxon>unclassified sequences</taxon>
        <taxon>metagenomes</taxon>
        <taxon>ecological metagenomes</taxon>
    </lineage>
</organism>